<evidence type="ECO:0000256" key="2">
    <source>
        <dbReference type="ARBA" id="ARBA00023125"/>
    </source>
</evidence>
<organism evidence="6 7">
    <name type="scientific">Xanthocytophaga agilis</name>
    <dbReference type="NCBI Taxonomy" id="3048010"/>
    <lineage>
        <taxon>Bacteria</taxon>
        <taxon>Pseudomonadati</taxon>
        <taxon>Bacteroidota</taxon>
        <taxon>Cytophagia</taxon>
        <taxon>Cytophagales</taxon>
        <taxon>Rhodocytophagaceae</taxon>
        <taxon>Xanthocytophaga</taxon>
    </lineage>
</organism>
<keyword evidence="3" id="KW-0804">Transcription</keyword>
<evidence type="ECO:0000256" key="3">
    <source>
        <dbReference type="ARBA" id="ARBA00023163"/>
    </source>
</evidence>
<keyword evidence="7" id="KW-1185">Reference proteome</keyword>
<proteinExistence type="predicted"/>
<evidence type="ECO:0000313" key="7">
    <source>
        <dbReference type="Proteomes" id="UP001232063"/>
    </source>
</evidence>
<keyword evidence="1" id="KW-0805">Transcription regulation</keyword>
<dbReference type="PRINTS" id="PR00455">
    <property type="entry name" value="HTHTETR"/>
</dbReference>
<dbReference type="GO" id="GO:0003677">
    <property type="term" value="F:DNA binding"/>
    <property type="evidence" value="ECO:0007669"/>
    <property type="project" value="UniProtKB-UniRule"/>
</dbReference>
<dbReference type="Gene3D" id="1.10.10.60">
    <property type="entry name" value="Homeodomain-like"/>
    <property type="match status" value="1"/>
</dbReference>
<dbReference type="PROSITE" id="PS50977">
    <property type="entry name" value="HTH_TETR_2"/>
    <property type="match status" value="1"/>
</dbReference>
<sequence>MGRNKNFVEEDILDKVIILFQKQGYNSTSPEQLVSFLGLSRSSIYSTFGDKRELLIKALQRYRQITKASLDKIIKESNDPLSGIWQIFNMSVDGCYHPENPSGCFLVNSIVEFGSEDSEARQILNDSYTDCRDALCHFLQLTNRNMSNGSLQILADYLINAICGIVISAKAGMNEKQCRNVVEMTLSVLKF</sequence>
<dbReference type="RefSeq" id="WP_314519539.1">
    <property type="nucleotide sequence ID" value="NZ_JASJOU010000024.1"/>
</dbReference>
<keyword evidence="2 4" id="KW-0238">DNA-binding</keyword>
<dbReference type="SUPFAM" id="SSF46689">
    <property type="entry name" value="Homeodomain-like"/>
    <property type="match status" value="1"/>
</dbReference>
<reference evidence="6" key="1">
    <citation type="submission" date="2023-05" db="EMBL/GenBank/DDBJ databases">
        <authorList>
            <person name="Zhang X."/>
        </authorList>
    </citation>
    <scope>NUCLEOTIDE SEQUENCE</scope>
    <source>
        <strain evidence="6">BD1B2-1</strain>
    </source>
</reference>
<dbReference type="Pfam" id="PF00440">
    <property type="entry name" value="TetR_N"/>
    <property type="match status" value="1"/>
</dbReference>
<comment type="caution">
    <text evidence="6">The sequence shown here is derived from an EMBL/GenBank/DDBJ whole genome shotgun (WGS) entry which is preliminary data.</text>
</comment>
<evidence type="ECO:0000313" key="6">
    <source>
        <dbReference type="EMBL" id="MDJ1506545.1"/>
    </source>
</evidence>
<dbReference type="AlphaFoldDB" id="A0AAE3RDC6"/>
<dbReference type="SUPFAM" id="SSF48498">
    <property type="entry name" value="Tetracyclin repressor-like, C-terminal domain"/>
    <property type="match status" value="1"/>
</dbReference>
<name>A0AAE3RDC6_9BACT</name>
<dbReference type="Proteomes" id="UP001232063">
    <property type="component" value="Unassembled WGS sequence"/>
</dbReference>
<protein>
    <submittedName>
        <fullName evidence="6">TetR/AcrR family transcriptional regulator</fullName>
    </submittedName>
</protein>
<dbReference type="InterPro" id="IPR009057">
    <property type="entry name" value="Homeodomain-like_sf"/>
</dbReference>
<dbReference type="PANTHER" id="PTHR47506:SF1">
    <property type="entry name" value="HTH-TYPE TRANSCRIPTIONAL REGULATOR YJDC"/>
    <property type="match status" value="1"/>
</dbReference>
<feature type="DNA-binding region" description="H-T-H motif" evidence="4">
    <location>
        <begin position="29"/>
        <end position="48"/>
    </location>
</feature>
<evidence type="ECO:0000256" key="1">
    <source>
        <dbReference type="ARBA" id="ARBA00023015"/>
    </source>
</evidence>
<dbReference type="EMBL" id="JASJOU010000024">
    <property type="protein sequence ID" value="MDJ1506545.1"/>
    <property type="molecule type" value="Genomic_DNA"/>
</dbReference>
<dbReference type="InterPro" id="IPR036271">
    <property type="entry name" value="Tet_transcr_reg_TetR-rel_C_sf"/>
</dbReference>
<feature type="domain" description="HTH tetR-type" evidence="5">
    <location>
        <begin position="6"/>
        <end position="66"/>
    </location>
</feature>
<evidence type="ECO:0000256" key="4">
    <source>
        <dbReference type="PROSITE-ProRule" id="PRU00335"/>
    </source>
</evidence>
<evidence type="ECO:0000259" key="5">
    <source>
        <dbReference type="PROSITE" id="PS50977"/>
    </source>
</evidence>
<dbReference type="PANTHER" id="PTHR47506">
    <property type="entry name" value="TRANSCRIPTIONAL REGULATORY PROTEIN"/>
    <property type="match status" value="1"/>
</dbReference>
<dbReference type="InterPro" id="IPR001647">
    <property type="entry name" value="HTH_TetR"/>
</dbReference>
<dbReference type="Gene3D" id="1.10.357.10">
    <property type="entry name" value="Tetracycline Repressor, domain 2"/>
    <property type="match status" value="1"/>
</dbReference>
<accession>A0AAE3RDC6</accession>
<gene>
    <name evidence="6" type="ORF">QNI22_38200</name>
</gene>